<dbReference type="InterPro" id="IPR035906">
    <property type="entry name" value="MetI-like_sf"/>
</dbReference>
<dbReference type="GO" id="GO:0055085">
    <property type="term" value="P:transmembrane transport"/>
    <property type="evidence" value="ECO:0007669"/>
    <property type="project" value="InterPro"/>
</dbReference>
<dbReference type="InterPro" id="IPR000515">
    <property type="entry name" value="MetI-like"/>
</dbReference>
<evidence type="ECO:0000256" key="2">
    <source>
        <dbReference type="ARBA" id="ARBA00022448"/>
    </source>
</evidence>
<comment type="similarity">
    <text evidence="7">Belongs to the binding-protein-dependent transport system permease family.</text>
</comment>
<feature type="transmembrane region" description="Helical" evidence="7">
    <location>
        <begin position="188"/>
        <end position="213"/>
    </location>
</feature>
<protein>
    <submittedName>
        <fullName evidence="10">Binding-protein-dependent transport systems inner membrane component</fullName>
    </submittedName>
</protein>
<evidence type="ECO:0000256" key="4">
    <source>
        <dbReference type="ARBA" id="ARBA00022692"/>
    </source>
</evidence>
<dbReference type="PANTHER" id="PTHR43227">
    <property type="entry name" value="BLL4140 PROTEIN"/>
    <property type="match status" value="1"/>
</dbReference>
<evidence type="ECO:0000259" key="9">
    <source>
        <dbReference type="PROSITE" id="PS50928"/>
    </source>
</evidence>
<organism evidence="10 11">
    <name type="scientific">Paenibacillus vortex V453</name>
    <dbReference type="NCBI Taxonomy" id="715225"/>
    <lineage>
        <taxon>Bacteria</taxon>
        <taxon>Bacillati</taxon>
        <taxon>Bacillota</taxon>
        <taxon>Bacilli</taxon>
        <taxon>Bacillales</taxon>
        <taxon>Paenibacillaceae</taxon>
        <taxon>Paenibacillus</taxon>
    </lineage>
</organism>
<feature type="transmembrane region" description="Helical" evidence="7">
    <location>
        <begin position="44"/>
        <end position="66"/>
    </location>
</feature>
<dbReference type="Proteomes" id="UP000003094">
    <property type="component" value="Unassembled WGS sequence"/>
</dbReference>
<feature type="transmembrane region" description="Helical" evidence="7">
    <location>
        <begin position="234"/>
        <end position="258"/>
    </location>
</feature>
<name>A0A2R9T154_9BACL</name>
<feature type="transmembrane region" description="Helical" evidence="7">
    <location>
        <begin position="294"/>
        <end position="313"/>
    </location>
</feature>
<sequence length="329" mass="36989">MSKTAAVQSTGTGTVQPTGKKPMGQRIKEFFIDFRRQWELQSMIIPGVIFMFIFCYIPIYGLTIAFKNYTVIDTLDSAPWVGFDNFKIILSDKYFWDSVVNTLGISFLKLAIGFVIPIILAIMIYEVGMGRFKKFVQTISYLPHFLSWIVLGGMLITWFSTSGLFNEILLSLGLISQPQNILLDPSKYWWIATLSDIWKEAGWGTILYLAIMAKIDPTYYEAAKIDGASRLRQIWNITLPNMKMIISLNLILTVSGLLGSNLDQTLVLMNSQNREKAEVINSYVYRMGMTQGDFSYATAVGLGVSIISVILLVTANKVTSKLNDNQSVL</sequence>
<dbReference type="PROSITE" id="PS50928">
    <property type="entry name" value="ABC_TM1"/>
    <property type="match status" value="1"/>
</dbReference>
<keyword evidence="3" id="KW-1003">Cell membrane</keyword>
<dbReference type="SUPFAM" id="SSF161098">
    <property type="entry name" value="MetI-like"/>
    <property type="match status" value="1"/>
</dbReference>
<evidence type="ECO:0000256" key="1">
    <source>
        <dbReference type="ARBA" id="ARBA00004651"/>
    </source>
</evidence>
<evidence type="ECO:0000313" key="11">
    <source>
        <dbReference type="Proteomes" id="UP000003094"/>
    </source>
</evidence>
<feature type="compositionally biased region" description="Polar residues" evidence="8">
    <location>
        <begin position="1"/>
        <end position="17"/>
    </location>
</feature>
<dbReference type="GeneID" id="97558281"/>
<gene>
    <name evidence="10" type="ORF">PVOR_03315</name>
</gene>
<dbReference type="PANTHER" id="PTHR43227:SF11">
    <property type="entry name" value="BLL4140 PROTEIN"/>
    <property type="match status" value="1"/>
</dbReference>
<evidence type="ECO:0000256" key="5">
    <source>
        <dbReference type="ARBA" id="ARBA00022989"/>
    </source>
</evidence>
<evidence type="ECO:0000313" key="10">
    <source>
        <dbReference type="EMBL" id="EFU43358.1"/>
    </source>
</evidence>
<dbReference type="CDD" id="cd06261">
    <property type="entry name" value="TM_PBP2"/>
    <property type="match status" value="1"/>
</dbReference>
<feature type="transmembrane region" description="Helical" evidence="7">
    <location>
        <begin position="145"/>
        <end position="168"/>
    </location>
</feature>
<evidence type="ECO:0000256" key="8">
    <source>
        <dbReference type="SAM" id="MobiDB-lite"/>
    </source>
</evidence>
<keyword evidence="2 7" id="KW-0813">Transport</keyword>
<dbReference type="Gene3D" id="1.10.3720.10">
    <property type="entry name" value="MetI-like"/>
    <property type="match status" value="1"/>
</dbReference>
<evidence type="ECO:0000256" key="7">
    <source>
        <dbReference type="RuleBase" id="RU363032"/>
    </source>
</evidence>
<dbReference type="RefSeq" id="WP_006207601.1">
    <property type="nucleotide sequence ID" value="NZ_ADHJ01000006.1"/>
</dbReference>
<feature type="domain" description="ABC transmembrane type-1" evidence="9">
    <location>
        <begin position="99"/>
        <end position="315"/>
    </location>
</feature>
<accession>A0A2R9T154</accession>
<dbReference type="KEGG" id="pvo:PVOR_03315"/>
<keyword evidence="5 7" id="KW-1133">Transmembrane helix</keyword>
<dbReference type="Pfam" id="PF00528">
    <property type="entry name" value="BPD_transp_1"/>
    <property type="match status" value="1"/>
</dbReference>
<dbReference type="AlphaFoldDB" id="A0A2R9T154"/>
<proteinExistence type="inferred from homology"/>
<evidence type="ECO:0000256" key="3">
    <source>
        <dbReference type="ARBA" id="ARBA00022475"/>
    </source>
</evidence>
<dbReference type="GO" id="GO:0005886">
    <property type="term" value="C:plasma membrane"/>
    <property type="evidence" value="ECO:0007669"/>
    <property type="project" value="UniProtKB-SubCell"/>
</dbReference>
<dbReference type="EMBL" id="ADHJ01000006">
    <property type="protein sequence ID" value="EFU43358.1"/>
    <property type="molecule type" value="Genomic_DNA"/>
</dbReference>
<dbReference type="InterPro" id="IPR050809">
    <property type="entry name" value="UgpAE/MalFG_permease"/>
</dbReference>
<keyword evidence="11" id="KW-1185">Reference proteome</keyword>
<reference evidence="10 11" key="1">
    <citation type="journal article" date="2010" name="BMC Genomics">
        <title>Genome sequence of the pattern forming Paenibacillus vortex bacterium reveals potential for thriving in complex environments.</title>
        <authorList>
            <person name="Sirota-Madi A."/>
            <person name="Olender T."/>
            <person name="Helman Y."/>
            <person name="Ingham C."/>
            <person name="Brainis I."/>
            <person name="Roth D."/>
            <person name="Hagi E."/>
            <person name="Brodsky L."/>
            <person name="Leshkowitz D."/>
            <person name="Galatenko V."/>
            <person name="Nikolaev V."/>
            <person name="Mugasimangalam R.C."/>
            <person name="Bransburg-Zabary S."/>
            <person name="Gutnick D.L."/>
            <person name="Lancet D."/>
            <person name="Ben-Jacob E."/>
        </authorList>
    </citation>
    <scope>NUCLEOTIDE SEQUENCE [LARGE SCALE GENOMIC DNA]</scope>
    <source>
        <strain evidence="10 11">V453</strain>
    </source>
</reference>
<keyword evidence="4 7" id="KW-0812">Transmembrane</keyword>
<evidence type="ECO:0000256" key="6">
    <source>
        <dbReference type="ARBA" id="ARBA00023136"/>
    </source>
</evidence>
<feature type="transmembrane region" description="Helical" evidence="7">
    <location>
        <begin position="103"/>
        <end position="125"/>
    </location>
</feature>
<feature type="region of interest" description="Disordered" evidence="8">
    <location>
        <begin position="1"/>
        <end position="21"/>
    </location>
</feature>
<keyword evidence="6 7" id="KW-0472">Membrane</keyword>
<comment type="caution">
    <text evidence="10">The sequence shown here is derived from an EMBL/GenBank/DDBJ whole genome shotgun (WGS) entry which is preliminary data.</text>
</comment>
<comment type="subcellular location">
    <subcellularLocation>
        <location evidence="1 7">Cell membrane</location>
        <topology evidence="1 7">Multi-pass membrane protein</topology>
    </subcellularLocation>
</comment>